<protein>
    <submittedName>
        <fullName evidence="1">Uncharacterized protein</fullName>
    </submittedName>
</protein>
<accession>A0A1E8FE27</accession>
<organism evidence="1 2">
    <name type="scientific">Alteromonas lipolytica</name>
    <dbReference type="NCBI Taxonomy" id="1856405"/>
    <lineage>
        <taxon>Bacteria</taxon>
        <taxon>Pseudomonadati</taxon>
        <taxon>Pseudomonadota</taxon>
        <taxon>Gammaproteobacteria</taxon>
        <taxon>Alteromonadales</taxon>
        <taxon>Alteromonadaceae</taxon>
        <taxon>Alteromonas/Salinimonas group</taxon>
        <taxon>Alteromonas</taxon>
    </lineage>
</organism>
<dbReference type="AlphaFoldDB" id="A0A1E8FE27"/>
<dbReference type="EMBL" id="MJIC01000014">
    <property type="protein sequence ID" value="OFI34184.1"/>
    <property type="molecule type" value="Genomic_DNA"/>
</dbReference>
<proteinExistence type="predicted"/>
<dbReference type="Proteomes" id="UP000176037">
    <property type="component" value="Unassembled WGS sequence"/>
</dbReference>
<dbReference type="RefSeq" id="WP_070177112.1">
    <property type="nucleotide sequence ID" value="NZ_BMJR01000011.1"/>
</dbReference>
<evidence type="ECO:0000313" key="1">
    <source>
        <dbReference type="EMBL" id="OFI34184.1"/>
    </source>
</evidence>
<reference evidence="1 2" key="1">
    <citation type="submission" date="2016-09" db="EMBL/GenBank/DDBJ databases">
        <title>Alteromonas lipolytica, a new species isolated from sea water.</title>
        <authorList>
            <person name="Wu Y.-H."/>
            <person name="Cheng H."/>
            <person name="Xu X.-W."/>
        </authorList>
    </citation>
    <scope>NUCLEOTIDE SEQUENCE [LARGE SCALE GENOMIC DNA]</scope>
    <source>
        <strain evidence="1 2">JW12</strain>
    </source>
</reference>
<comment type="caution">
    <text evidence="1">The sequence shown here is derived from an EMBL/GenBank/DDBJ whole genome shotgun (WGS) entry which is preliminary data.</text>
</comment>
<evidence type="ECO:0000313" key="2">
    <source>
        <dbReference type="Proteomes" id="UP000176037"/>
    </source>
</evidence>
<dbReference type="OrthoDB" id="6401368at2"/>
<gene>
    <name evidence="1" type="ORF">BFC17_21850</name>
</gene>
<sequence>MNKKYLSRKFRVDAAVVQNFHLLCDELALKKEYWARFFIEYEIEFLARNKGIRRNTEPAYVWLKQQRESRRLEVLSIKMTDDAVLKLDIICKRFNIDRAMLVEFALRSACERIPTSRRLSVQREDLLPLYLLEQSFGNRLKQDDRMAKVKNELVIGTKTTRIPIKKAEEDDGW</sequence>
<name>A0A1E8FE27_9ALTE</name>
<keyword evidence="2" id="KW-1185">Reference proteome</keyword>